<accession>A0A0D7A6M5</accession>
<keyword evidence="9" id="KW-1185">Reference proteome</keyword>
<dbReference type="PANTHER" id="PTHR23061:SF12">
    <property type="entry name" value="DNA POLYMERASE ALPHA SUBUNIT B"/>
    <property type="match status" value="1"/>
</dbReference>
<dbReference type="PIRSF" id="PIRSF018300">
    <property type="entry name" value="DNA_pol_alph_2"/>
    <property type="match status" value="1"/>
</dbReference>
<dbReference type="InterPro" id="IPR054300">
    <property type="entry name" value="OB_DPOA2"/>
</dbReference>
<comment type="similarity">
    <text evidence="2">Belongs to the DNA polymerase alpha subunit B family.</text>
</comment>
<evidence type="ECO:0000256" key="3">
    <source>
        <dbReference type="ARBA" id="ARBA00018596"/>
    </source>
</evidence>
<name>A0A0D7A6M5_9AGAR</name>
<comment type="subcellular location">
    <subcellularLocation>
        <location evidence="1">Nucleus</location>
    </subcellularLocation>
</comment>
<organism evidence="8 9">
    <name type="scientific">Fistulina hepatica ATCC 64428</name>
    <dbReference type="NCBI Taxonomy" id="1128425"/>
    <lineage>
        <taxon>Eukaryota</taxon>
        <taxon>Fungi</taxon>
        <taxon>Dikarya</taxon>
        <taxon>Basidiomycota</taxon>
        <taxon>Agaricomycotina</taxon>
        <taxon>Agaricomycetes</taxon>
        <taxon>Agaricomycetidae</taxon>
        <taxon>Agaricales</taxon>
        <taxon>Fistulinaceae</taxon>
        <taxon>Fistulina</taxon>
    </lineage>
</organism>
<dbReference type="GO" id="GO:0005658">
    <property type="term" value="C:alpha DNA polymerase:primase complex"/>
    <property type="evidence" value="ECO:0007669"/>
    <property type="project" value="TreeGrafter"/>
</dbReference>
<reference evidence="8 9" key="1">
    <citation type="journal article" date="2015" name="Fungal Genet. Biol.">
        <title>Evolution of novel wood decay mechanisms in Agaricales revealed by the genome sequences of Fistulina hepatica and Cylindrobasidium torrendii.</title>
        <authorList>
            <person name="Floudas D."/>
            <person name="Held B.W."/>
            <person name="Riley R."/>
            <person name="Nagy L.G."/>
            <person name="Koehler G."/>
            <person name="Ransdell A.S."/>
            <person name="Younus H."/>
            <person name="Chow J."/>
            <person name="Chiniquy J."/>
            <person name="Lipzen A."/>
            <person name="Tritt A."/>
            <person name="Sun H."/>
            <person name="Haridas S."/>
            <person name="LaButti K."/>
            <person name="Ohm R.A."/>
            <person name="Kues U."/>
            <person name="Blanchette R.A."/>
            <person name="Grigoriev I.V."/>
            <person name="Minto R.E."/>
            <person name="Hibbett D.S."/>
        </authorList>
    </citation>
    <scope>NUCLEOTIDE SEQUENCE [LARGE SCALE GENOMIC DNA]</scope>
    <source>
        <strain evidence="8 9">ATCC 64428</strain>
    </source>
</reference>
<evidence type="ECO:0000256" key="4">
    <source>
        <dbReference type="ARBA" id="ARBA00022705"/>
    </source>
</evidence>
<evidence type="ECO:0000256" key="5">
    <source>
        <dbReference type="ARBA" id="ARBA00023242"/>
    </source>
</evidence>
<evidence type="ECO:0000259" key="6">
    <source>
        <dbReference type="Pfam" id="PF04042"/>
    </source>
</evidence>
<keyword evidence="5" id="KW-0539">Nucleus</keyword>
<protein>
    <recommendedName>
        <fullName evidence="3">DNA polymerase alpha subunit B</fullName>
    </recommendedName>
</protein>
<dbReference type="PANTHER" id="PTHR23061">
    <property type="entry name" value="DNA POLYMERASE 2 ALPHA 70 KDA SUBUNIT"/>
    <property type="match status" value="1"/>
</dbReference>
<feature type="domain" description="DNA polymerase alpha subunit B OB" evidence="7">
    <location>
        <begin position="167"/>
        <end position="280"/>
    </location>
</feature>
<dbReference type="InterPro" id="IPR007185">
    <property type="entry name" value="DNA_pol_a/d/e_bsu"/>
</dbReference>
<dbReference type="InterPro" id="IPR016722">
    <property type="entry name" value="DNA_pol_alpha_bsu"/>
</dbReference>
<dbReference type="OrthoDB" id="336885at2759"/>
<feature type="domain" description="DNA polymerase alpha/delta/epsilon subunit B" evidence="6">
    <location>
        <begin position="302"/>
        <end position="524"/>
    </location>
</feature>
<dbReference type="GO" id="GO:0003677">
    <property type="term" value="F:DNA binding"/>
    <property type="evidence" value="ECO:0007669"/>
    <property type="project" value="InterPro"/>
</dbReference>
<evidence type="ECO:0000259" key="7">
    <source>
        <dbReference type="Pfam" id="PF22062"/>
    </source>
</evidence>
<keyword evidence="4" id="KW-0235">DNA replication</keyword>
<evidence type="ECO:0000256" key="1">
    <source>
        <dbReference type="ARBA" id="ARBA00004123"/>
    </source>
</evidence>
<evidence type="ECO:0000313" key="8">
    <source>
        <dbReference type="EMBL" id="KIY46029.1"/>
    </source>
</evidence>
<dbReference type="GO" id="GO:0006270">
    <property type="term" value="P:DNA replication initiation"/>
    <property type="evidence" value="ECO:0007669"/>
    <property type="project" value="TreeGrafter"/>
</dbReference>
<proteinExistence type="inferred from homology"/>
<evidence type="ECO:0000313" key="9">
    <source>
        <dbReference type="Proteomes" id="UP000054144"/>
    </source>
</evidence>
<dbReference type="Proteomes" id="UP000054144">
    <property type="component" value="Unassembled WGS sequence"/>
</dbReference>
<dbReference type="Gene3D" id="3.60.21.60">
    <property type="match status" value="2"/>
</dbReference>
<dbReference type="Pfam" id="PF04042">
    <property type="entry name" value="DNA_pol_E_B"/>
    <property type="match status" value="1"/>
</dbReference>
<dbReference type="EMBL" id="KN882043">
    <property type="protein sequence ID" value="KIY46029.1"/>
    <property type="molecule type" value="Genomic_DNA"/>
</dbReference>
<sequence length="569" mass="62471">MNVLSSYRQYPRSRVLIRPAGVTLSKNYNISPEALKFKWEAIEFNSRKKDSALSVFTKESIAAMRTELNREADKQKFLRMARLPVGSVRGRGMPDPMRRKMNSSTPALVQIKQELSTRNLAAVSPSNVAGPSKVTFSGPSSPQACAFLSRVGACRPSECVLQIDTSLDTRIDDFGKIVEDSLGVQISDPSLSTDEDVVIVGRITSDWETNGASKLTESTMVIEPSRYYGSGNRVPLRFDPSFKIRGGPPGLTGMSFFPGEIVALKGKNGGGGWFSVHEALILPLPKVSNRIETDDSEFTMTIACGPFTAHDNLEYVPWLNFVSKLSESKPDVVLLVGPFVDCTHPLVKQGDIDDTPLSLFRRTFVDPIQKYLSSNPGSIAVIVPSVHDLISTHAAYPQPSLDSDLISKNPRIYMVPNPSRFSINGISLSVTSVDVLFHLKKEEYIKHGTQVEPGMGDEPDPMGNLCRHLLYQRSFYPLFPVPEDPSHIVNLDVSHWGGLAMYDADNPGAPDVLVVPSRLRYFAKGVDGVTAVNPSYANKNTYANMRVAPGSTPATRDRIAVTIDNIHTK</sequence>
<dbReference type="Pfam" id="PF22062">
    <property type="entry name" value="OB_DPOA2"/>
    <property type="match status" value="1"/>
</dbReference>
<evidence type="ECO:0000256" key="2">
    <source>
        <dbReference type="ARBA" id="ARBA00007299"/>
    </source>
</evidence>
<dbReference type="AlphaFoldDB" id="A0A0D7A6M5"/>
<gene>
    <name evidence="8" type="ORF">FISHEDRAFT_47729</name>
</gene>